<keyword evidence="3" id="KW-1185">Reference proteome</keyword>
<feature type="region of interest" description="Disordered" evidence="1">
    <location>
        <begin position="1"/>
        <end position="52"/>
    </location>
</feature>
<evidence type="ECO:0000256" key="1">
    <source>
        <dbReference type="SAM" id="MobiDB-lite"/>
    </source>
</evidence>
<reference evidence="2 3" key="1">
    <citation type="journal article" date="2017" name="Genome Biol. Evol.">
        <title>Phytophthora megakarya and P. palmivora, closely related causal agents of cacao black pod rot, underwent increases in genome sizes and gene numbers by different mechanisms.</title>
        <authorList>
            <person name="Ali S.S."/>
            <person name="Shao J."/>
            <person name="Lary D.J."/>
            <person name="Kronmiller B."/>
            <person name="Shen D."/>
            <person name="Strem M.D."/>
            <person name="Amoako-Attah I."/>
            <person name="Akrofi A.Y."/>
            <person name="Begoude B.A."/>
            <person name="Ten Hoopen G.M."/>
            <person name="Coulibaly K."/>
            <person name="Kebe B.I."/>
            <person name="Melnick R.L."/>
            <person name="Guiltinan M.J."/>
            <person name="Tyler B.M."/>
            <person name="Meinhardt L.W."/>
            <person name="Bailey B.A."/>
        </authorList>
    </citation>
    <scope>NUCLEOTIDE SEQUENCE [LARGE SCALE GENOMIC DNA]</scope>
    <source>
        <strain evidence="3">sbr112.9</strain>
    </source>
</reference>
<evidence type="ECO:0000313" key="2">
    <source>
        <dbReference type="EMBL" id="POM77121.1"/>
    </source>
</evidence>
<dbReference type="EMBL" id="NCKW01002926">
    <property type="protein sequence ID" value="POM77121.1"/>
    <property type="molecule type" value="Genomic_DNA"/>
</dbReference>
<dbReference type="AlphaFoldDB" id="A0A2P4YH40"/>
<keyword evidence="2" id="KW-0808">Transferase</keyword>
<organism evidence="2 3">
    <name type="scientific">Phytophthora palmivora</name>
    <dbReference type="NCBI Taxonomy" id="4796"/>
    <lineage>
        <taxon>Eukaryota</taxon>
        <taxon>Sar</taxon>
        <taxon>Stramenopiles</taxon>
        <taxon>Oomycota</taxon>
        <taxon>Peronosporomycetes</taxon>
        <taxon>Peronosporales</taxon>
        <taxon>Peronosporaceae</taxon>
        <taxon>Phytophthora</taxon>
    </lineage>
</organism>
<proteinExistence type="predicted"/>
<keyword evidence="2" id="KW-0695">RNA-directed DNA polymerase</keyword>
<name>A0A2P4YH40_9STRA</name>
<gene>
    <name evidence="2" type="ORF">PHPALM_5541</name>
</gene>
<sequence length="86" mass="9120">MATTEAVEEDAESSSGVGNIAPRKVQETEKKIERATGVSSVGNRAPRGVKKTSTRAEVSALLNHEELSMKDFLVELKAGEIAGMCS</sequence>
<keyword evidence="2" id="KW-0548">Nucleotidyltransferase</keyword>
<comment type="caution">
    <text evidence="2">The sequence shown here is derived from an EMBL/GenBank/DDBJ whole genome shotgun (WGS) entry which is preliminary data.</text>
</comment>
<dbReference type="GO" id="GO:0003964">
    <property type="term" value="F:RNA-directed DNA polymerase activity"/>
    <property type="evidence" value="ECO:0007669"/>
    <property type="project" value="UniProtKB-KW"/>
</dbReference>
<protein>
    <submittedName>
        <fullName evidence="2">Reverse transcriptase</fullName>
    </submittedName>
</protein>
<dbReference type="Proteomes" id="UP000237271">
    <property type="component" value="Unassembled WGS sequence"/>
</dbReference>
<evidence type="ECO:0000313" key="3">
    <source>
        <dbReference type="Proteomes" id="UP000237271"/>
    </source>
</evidence>
<feature type="compositionally biased region" description="Basic and acidic residues" evidence="1">
    <location>
        <begin position="24"/>
        <end position="34"/>
    </location>
</feature>
<accession>A0A2P4YH40</accession>
<feature type="compositionally biased region" description="Acidic residues" evidence="1">
    <location>
        <begin position="1"/>
        <end position="12"/>
    </location>
</feature>